<comment type="catalytic activity">
    <reaction evidence="3">
        <text>D-glyceraldehyde 3-phosphate = dihydroxyacetone phosphate</text>
        <dbReference type="Rhea" id="RHEA:18585"/>
        <dbReference type="ChEBI" id="CHEBI:57642"/>
        <dbReference type="ChEBI" id="CHEBI:59776"/>
        <dbReference type="EC" id="5.3.1.1"/>
    </reaction>
</comment>
<comment type="subcellular location">
    <subcellularLocation>
        <location evidence="3">Cytoplasm</location>
    </subcellularLocation>
</comment>
<dbReference type="Gene3D" id="3.20.20.70">
    <property type="entry name" value="Aldolase class I"/>
    <property type="match status" value="1"/>
</dbReference>
<accession>A0A932YYY8</accession>
<comment type="similarity">
    <text evidence="1 3">Belongs to the triosephosphate isomerase family.</text>
</comment>
<keyword evidence="3" id="KW-0963">Cytoplasm</keyword>
<dbReference type="Pfam" id="PF00121">
    <property type="entry name" value="TIM"/>
    <property type="match status" value="1"/>
</dbReference>
<evidence type="ECO:0000256" key="1">
    <source>
        <dbReference type="ARBA" id="ARBA00007422"/>
    </source>
</evidence>
<comment type="pathway">
    <text evidence="3">Carbohydrate biosynthesis; gluconeogenesis.</text>
</comment>
<evidence type="ECO:0000313" key="5">
    <source>
        <dbReference type="Proteomes" id="UP000756703"/>
    </source>
</evidence>
<evidence type="ECO:0000313" key="4">
    <source>
        <dbReference type="EMBL" id="MBI4132560.1"/>
    </source>
</evidence>
<keyword evidence="3" id="KW-0312">Gluconeogenesis</keyword>
<dbReference type="PROSITE" id="PS51440">
    <property type="entry name" value="TIM_2"/>
    <property type="match status" value="1"/>
</dbReference>
<dbReference type="AlphaFoldDB" id="A0A932YYY8"/>
<dbReference type="GO" id="GO:0006094">
    <property type="term" value="P:gluconeogenesis"/>
    <property type="evidence" value="ECO:0007669"/>
    <property type="project" value="UniProtKB-KW"/>
</dbReference>
<name>A0A932YYY8_9BACT</name>
<evidence type="ECO:0000256" key="2">
    <source>
        <dbReference type="ARBA" id="ARBA00023235"/>
    </source>
</evidence>
<dbReference type="EMBL" id="JACQMI010000003">
    <property type="protein sequence ID" value="MBI4132560.1"/>
    <property type="molecule type" value="Genomic_DNA"/>
</dbReference>
<dbReference type="Proteomes" id="UP000756703">
    <property type="component" value="Unassembled WGS sequence"/>
</dbReference>
<keyword evidence="2 3" id="KW-0413">Isomerase</keyword>
<dbReference type="EC" id="5.3.1.1" evidence="3"/>
<proteinExistence type="inferred from homology"/>
<comment type="pathway">
    <text evidence="3">Carbohydrate degradation; glycolysis; D-glyceraldehyde 3-phosphate from glycerone phosphate: step 1/1.</text>
</comment>
<dbReference type="GO" id="GO:0004807">
    <property type="term" value="F:triose-phosphate isomerase activity"/>
    <property type="evidence" value="ECO:0007669"/>
    <property type="project" value="UniProtKB-UniRule"/>
</dbReference>
<organism evidence="4 5">
    <name type="scientific">Candidatus Sungiibacteriota bacterium</name>
    <dbReference type="NCBI Taxonomy" id="2750080"/>
    <lineage>
        <taxon>Bacteria</taxon>
        <taxon>Candidatus Sungiibacteriota</taxon>
    </lineage>
</organism>
<dbReference type="GO" id="GO:0005829">
    <property type="term" value="C:cytosol"/>
    <property type="evidence" value="ECO:0007669"/>
    <property type="project" value="TreeGrafter"/>
</dbReference>
<dbReference type="InterPro" id="IPR035990">
    <property type="entry name" value="TIM_sf"/>
</dbReference>
<dbReference type="PANTHER" id="PTHR21139">
    <property type="entry name" value="TRIOSEPHOSPHATE ISOMERASE"/>
    <property type="match status" value="1"/>
</dbReference>
<dbReference type="InterPro" id="IPR020861">
    <property type="entry name" value="Triosephosphate_isomerase_AS"/>
</dbReference>
<dbReference type="GO" id="GO:0046166">
    <property type="term" value="P:glyceraldehyde-3-phosphate biosynthetic process"/>
    <property type="evidence" value="ECO:0007669"/>
    <property type="project" value="TreeGrafter"/>
</dbReference>
<protein>
    <recommendedName>
        <fullName evidence="3">Triosephosphate isomerase</fullName>
        <ecNumber evidence="3">5.3.1.1</ecNumber>
    </recommendedName>
</protein>
<dbReference type="InterPro" id="IPR000652">
    <property type="entry name" value="Triosephosphate_isomerase"/>
</dbReference>
<comment type="subunit">
    <text evidence="3">Homodimer.</text>
</comment>
<dbReference type="GO" id="GO:0019563">
    <property type="term" value="P:glycerol catabolic process"/>
    <property type="evidence" value="ECO:0007669"/>
    <property type="project" value="TreeGrafter"/>
</dbReference>
<gene>
    <name evidence="4" type="ORF">HY473_00465</name>
</gene>
<sequence>MPHMPKPLVIANFKMNPVAMSAARGLLAQIFKNLARIRSVEVVVAPPFPYLALARTLTREAKLGAQNVFWETAGAFTGEVSPAMLRDLGVRYCIIGHSERRRILGESDAMVNKKVASALQAGLTPVIAIGEEVQESQEVVPPILSQQLSRSIHGIPKKKLSGIVVAYEPVWAIGTGQADTPDNATRRAIYIRQLLTKIAGAPIANTIRVIYGGSVTAKNASAFLSDDIRGMEGLLVGSASLQAGEFIRLVESVARRRHGPRRTSR</sequence>
<dbReference type="NCBIfam" id="TIGR00419">
    <property type="entry name" value="tim"/>
    <property type="match status" value="1"/>
</dbReference>
<reference evidence="4" key="1">
    <citation type="submission" date="2020-07" db="EMBL/GenBank/DDBJ databases">
        <title>Huge and variable diversity of episymbiotic CPR bacteria and DPANN archaea in groundwater ecosystems.</title>
        <authorList>
            <person name="He C.Y."/>
            <person name="Keren R."/>
            <person name="Whittaker M."/>
            <person name="Farag I.F."/>
            <person name="Doudna J."/>
            <person name="Cate J.H.D."/>
            <person name="Banfield J.F."/>
        </authorList>
    </citation>
    <scope>NUCLEOTIDE SEQUENCE</scope>
    <source>
        <strain evidence="4">NC_groundwater_1225_Ag_S-0.1um_56_177</strain>
    </source>
</reference>
<dbReference type="PROSITE" id="PS00171">
    <property type="entry name" value="TIM_1"/>
    <property type="match status" value="1"/>
</dbReference>
<keyword evidence="3" id="KW-0324">Glycolysis</keyword>
<dbReference type="CDD" id="cd00311">
    <property type="entry name" value="TIM"/>
    <property type="match status" value="1"/>
</dbReference>
<comment type="caution">
    <text evidence="4">The sequence shown here is derived from an EMBL/GenBank/DDBJ whole genome shotgun (WGS) entry which is preliminary data.</text>
</comment>
<dbReference type="SUPFAM" id="SSF51351">
    <property type="entry name" value="Triosephosphate isomerase (TIM)"/>
    <property type="match status" value="1"/>
</dbReference>
<dbReference type="PANTHER" id="PTHR21139:SF42">
    <property type="entry name" value="TRIOSEPHOSPHATE ISOMERASE"/>
    <property type="match status" value="1"/>
</dbReference>
<evidence type="ECO:0000256" key="3">
    <source>
        <dbReference type="RuleBase" id="RU363013"/>
    </source>
</evidence>
<dbReference type="InterPro" id="IPR013785">
    <property type="entry name" value="Aldolase_TIM"/>
</dbReference>
<dbReference type="GO" id="GO:0006096">
    <property type="term" value="P:glycolytic process"/>
    <property type="evidence" value="ECO:0007669"/>
    <property type="project" value="UniProtKB-UniRule"/>
</dbReference>